<dbReference type="eggNOG" id="KOG0259">
    <property type="taxonomic scope" value="Eukaryota"/>
</dbReference>
<evidence type="ECO:0000256" key="6">
    <source>
        <dbReference type="ARBA" id="ARBA00015959"/>
    </source>
</evidence>
<dbReference type="SUPFAM" id="SSF53383">
    <property type="entry name" value="PLP-dependent transferases"/>
    <property type="match status" value="1"/>
</dbReference>
<comment type="catalytic activity">
    <reaction evidence="13">
        <text>L-tyrosine + 2-oxoglutarate = 3-(4-hydroxyphenyl)pyruvate + L-glutamate</text>
        <dbReference type="Rhea" id="RHEA:15093"/>
        <dbReference type="ChEBI" id="CHEBI:16810"/>
        <dbReference type="ChEBI" id="CHEBI:29985"/>
        <dbReference type="ChEBI" id="CHEBI:36242"/>
        <dbReference type="ChEBI" id="CHEBI:58315"/>
        <dbReference type="EC" id="2.6.1.5"/>
    </reaction>
</comment>
<evidence type="ECO:0000256" key="14">
    <source>
        <dbReference type="PIRNR" id="PIRNR000517"/>
    </source>
</evidence>
<evidence type="ECO:0000256" key="10">
    <source>
        <dbReference type="ARBA" id="ARBA00022898"/>
    </source>
</evidence>
<dbReference type="AlphaFoldDB" id="A0A0L0HLJ8"/>
<keyword evidence="9" id="KW-0828">Tyrosine catabolism</keyword>
<dbReference type="PIRSF" id="PIRSF000517">
    <property type="entry name" value="Tyr_transaminase"/>
    <property type="match status" value="1"/>
</dbReference>
<evidence type="ECO:0000256" key="3">
    <source>
        <dbReference type="ARBA" id="ARBA00007441"/>
    </source>
</evidence>
<gene>
    <name evidence="17" type="ORF">SPPG_02498</name>
</gene>
<dbReference type="FunFam" id="3.40.640.10:FF:000048">
    <property type="entry name" value="tyrosine aminotransferase"/>
    <property type="match status" value="1"/>
</dbReference>
<dbReference type="InterPro" id="IPR005958">
    <property type="entry name" value="TyrNic_aminoTrfase"/>
</dbReference>
<dbReference type="PROSITE" id="PS00105">
    <property type="entry name" value="AA_TRANSFER_CLASS_1"/>
    <property type="match status" value="1"/>
</dbReference>
<dbReference type="EMBL" id="KQ257453">
    <property type="protein sequence ID" value="KND01992.1"/>
    <property type="molecule type" value="Genomic_DNA"/>
</dbReference>
<dbReference type="InterPro" id="IPR005957">
    <property type="entry name" value="Tyrosine_aminoTrfase"/>
</dbReference>
<reference evidence="17 18" key="1">
    <citation type="submission" date="2009-08" db="EMBL/GenBank/DDBJ databases">
        <title>The Genome Sequence of Spizellomyces punctatus strain DAOM BR117.</title>
        <authorList>
            <consortium name="The Broad Institute Genome Sequencing Platform"/>
            <person name="Russ C."/>
            <person name="Cuomo C."/>
            <person name="Shea T."/>
            <person name="Young S.K."/>
            <person name="Zeng Q."/>
            <person name="Koehrsen M."/>
            <person name="Haas B."/>
            <person name="Borodovsky M."/>
            <person name="Guigo R."/>
            <person name="Alvarado L."/>
            <person name="Berlin A."/>
            <person name="Bochicchio J."/>
            <person name="Borenstein D."/>
            <person name="Chapman S."/>
            <person name="Chen Z."/>
            <person name="Engels R."/>
            <person name="Freedman E."/>
            <person name="Gellesch M."/>
            <person name="Goldberg J."/>
            <person name="Griggs A."/>
            <person name="Gujja S."/>
            <person name="Heiman D."/>
            <person name="Hepburn T."/>
            <person name="Howarth C."/>
            <person name="Jen D."/>
            <person name="Larson L."/>
            <person name="Lewis B."/>
            <person name="Mehta T."/>
            <person name="Park D."/>
            <person name="Pearson M."/>
            <person name="Roberts A."/>
            <person name="Saif S."/>
            <person name="Shenoy N."/>
            <person name="Sisk P."/>
            <person name="Stolte C."/>
            <person name="Sykes S."/>
            <person name="Thomson T."/>
            <person name="Walk T."/>
            <person name="White J."/>
            <person name="Yandava C."/>
            <person name="Burger G."/>
            <person name="Gray M.W."/>
            <person name="Holland P.W.H."/>
            <person name="King N."/>
            <person name="Lang F.B.F."/>
            <person name="Roger A.J."/>
            <person name="Ruiz-Trillo I."/>
            <person name="Lander E."/>
            <person name="Nusbaum C."/>
        </authorList>
    </citation>
    <scope>NUCLEOTIDE SEQUENCE [LARGE SCALE GENOMIC DNA]</scope>
    <source>
        <strain evidence="17 18">DAOM BR117</strain>
    </source>
</reference>
<evidence type="ECO:0000256" key="8">
    <source>
        <dbReference type="ARBA" id="ARBA00022679"/>
    </source>
</evidence>
<dbReference type="GO" id="GO:0004838">
    <property type="term" value="F:L-tyrosine-2-oxoglutarate transaminase activity"/>
    <property type="evidence" value="ECO:0007669"/>
    <property type="project" value="InterPro"/>
</dbReference>
<dbReference type="Gene3D" id="3.90.1150.10">
    <property type="entry name" value="Aspartate Aminotransferase, domain 1"/>
    <property type="match status" value="1"/>
</dbReference>
<sequence length="409" mass="45194">MADHPFQIKPSIVSMRTRNPIRAIVDNLKVKPNPEKEFISLALGDPTTFGNFKLHESCLDAVKSQLESYKANGYPPSIGTEQARAAVAQAYTHPQAPLTSADVILASGCSDALNLCIGALANEGQNILLPAPGFSLYETLASSKGIECRFYDLQPHRSWEIDLNHLETLVDENTAAILVNNPSNPCGSVYSKQHLLDILAVAEKHRLPIISDEIYADMAFTGHEFLPISTLTTTVPILTTGGLAKKYLVPGWRVGWVLVHDRNGALEQIRKGLINLSQLILGPNSLVQAALPDILQAPKSFYEQTMEQLERNANISEKLLTGIPGLRPVFPQGAMYLMVEIDTSRFKNINDDLDFVEKLAEEESVLCLPGKCFRCRGNFIRIVFTPPVEKLDIAYSRIRSFCERHLASS</sequence>
<name>A0A0L0HLJ8_SPIPD</name>
<dbReference type="GO" id="GO:0006559">
    <property type="term" value="P:L-phenylalanine catabolic process"/>
    <property type="evidence" value="ECO:0007669"/>
    <property type="project" value="UniProtKB-UniPathway"/>
</dbReference>
<evidence type="ECO:0000256" key="4">
    <source>
        <dbReference type="ARBA" id="ARBA00011738"/>
    </source>
</evidence>
<feature type="modified residue" description="N6-(pyridoxal phosphate)lysine" evidence="15">
    <location>
        <position position="245"/>
    </location>
</feature>
<keyword evidence="11" id="KW-0585">Phenylalanine catabolism</keyword>
<evidence type="ECO:0000259" key="16">
    <source>
        <dbReference type="Pfam" id="PF00155"/>
    </source>
</evidence>
<dbReference type="OrthoDB" id="7042322at2759"/>
<dbReference type="RefSeq" id="XP_016610031.1">
    <property type="nucleotide sequence ID" value="XM_016750785.1"/>
</dbReference>
<evidence type="ECO:0000256" key="5">
    <source>
        <dbReference type="ARBA" id="ARBA00012749"/>
    </source>
</evidence>
<keyword evidence="10 14" id="KW-0663">Pyridoxal phosphate</keyword>
<dbReference type="OMA" id="CALDLCI"/>
<dbReference type="GO" id="GO:0030170">
    <property type="term" value="F:pyridoxal phosphate binding"/>
    <property type="evidence" value="ECO:0007669"/>
    <property type="project" value="InterPro"/>
</dbReference>
<protein>
    <recommendedName>
        <fullName evidence="6">Tyrosine aminotransferase</fullName>
        <ecNumber evidence="5">2.6.1.5</ecNumber>
    </recommendedName>
    <alternativeName>
        <fullName evidence="12">L-tyrosine:2-oxoglutarate aminotransferase</fullName>
    </alternativeName>
</protein>
<comment type="similarity">
    <text evidence="3 14">Belongs to the class-I pyridoxal-phosphate-dependent aminotransferase family.</text>
</comment>
<dbReference type="STRING" id="645134.A0A0L0HLJ8"/>
<dbReference type="InterPro" id="IPR015424">
    <property type="entry name" value="PyrdxlP-dep_Trfase"/>
</dbReference>
<evidence type="ECO:0000256" key="13">
    <source>
        <dbReference type="ARBA" id="ARBA00047798"/>
    </source>
</evidence>
<evidence type="ECO:0000313" key="17">
    <source>
        <dbReference type="EMBL" id="KND01992.1"/>
    </source>
</evidence>
<keyword evidence="8 17" id="KW-0808">Transferase</keyword>
<dbReference type="VEuPathDB" id="FungiDB:SPPG_02498"/>
<organism evidence="17 18">
    <name type="scientific">Spizellomyces punctatus (strain DAOM BR117)</name>
    <dbReference type="NCBI Taxonomy" id="645134"/>
    <lineage>
        <taxon>Eukaryota</taxon>
        <taxon>Fungi</taxon>
        <taxon>Fungi incertae sedis</taxon>
        <taxon>Chytridiomycota</taxon>
        <taxon>Chytridiomycota incertae sedis</taxon>
        <taxon>Chytridiomycetes</taxon>
        <taxon>Spizellomycetales</taxon>
        <taxon>Spizellomycetaceae</taxon>
        <taxon>Spizellomyces</taxon>
    </lineage>
</organism>
<keyword evidence="18" id="KW-1185">Reference proteome</keyword>
<dbReference type="PANTHER" id="PTHR45744:SF2">
    <property type="entry name" value="TYROSINE AMINOTRANSFERASE"/>
    <property type="match status" value="1"/>
</dbReference>
<dbReference type="Gene3D" id="3.40.640.10">
    <property type="entry name" value="Type I PLP-dependent aspartate aminotransferase-like (Major domain)"/>
    <property type="match status" value="1"/>
</dbReference>
<evidence type="ECO:0000256" key="2">
    <source>
        <dbReference type="ARBA" id="ARBA00005203"/>
    </source>
</evidence>
<feature type="domain" description="Aminotransferase class I/classII large" evidence="16">
    <location>
        <begin position="37"/>
        <end position="398"/>
    </location>
</feature>
<comment type="cofactor">
    <cofactor evidence="1 14 15">
        <name>pyridoxal 5'-phosphate</name>
        <dbReference type="ChEBI" id="CHEBI:597326"/>
    </cofactor>
</comment>
<dbReference type="GeneID" id="27686079"/>
<evidence type="ECO:0000313" key="18">
    <source>
        <dbReference type="Proteomes" id="UP000053201"/>
    </source>
</evidence>
<dbReference type="InterPro" id="IPR004839">
    <property type="entry name" value="Aminotransferase_I/II_large"/>
</dbReference>
<evidence type="ECO:0000256" key="1">
    <source>
        <dbReference type="ARBA" id="ARBA00001933"/>
    </source>
</evidence>
<evidence type="ECO:0000256" key="9">
    <source>
        <dbReference type="ARBA" id="ARBA00022878"/>
    </source>
</evidence>
<dbReference type="CDD" id="cd00609">
    <property type="entry name" value="AAT_like"/>
    <property type="match status" value="1"/>
</dbReference>
<keyword evidence="7 17" id="KW-0032">Aminotransferase</keyword>
<dbReference type="InterPro" id="IPR015422">
    <property type="entry name" value="PyrdxlP-dep_Trfase_small"/>
</dbReference>
<evidence type="ECO:0000256" key="11">
    <source>
        <dbReference type="ARBA" id="ARBA00023232"/>
    </source>
</evidence>
<dbReference type="Pfam" id="PF00155">
    <property type="entry name" value="Aminotran_1_2"/>
    <property type="match status" value="1"/>
</dbReference>
<dbReference type="Proteomes" id="UP000053201">
    <property type="component" value="Unassembled WGS sequence"/>
</dbReference>
<dbReference type="InParanoid" id="A0A0L0HLJ8"/>
<evidence type="ECO:0000256" key="7">
    <source>
        <dbReference type="ARBA" id="ARBA00022576"/>
    </source>
</evidence>
<accession>A0A0L0HLJ8</accession>
<comment type="pathway">
    <text evidence="2">Amino-acid degradation; L-phenylalanine degradation; acetoacetate and fumarate from L-phenylalanine: step 2/6.</text>
</comment>
<dbReference type="EC" id="2.6.1.5" evidence="5"/>
<dbReference type="PANTHER" id="PTHR45744">
    <property type="entry name" value="TYROSINE AMINOTRANSFERASE"/>
    <property type="match status" value="1"/>
</dbReference>
<dbReference type="NCBIfam" id="TIGR01265">
    <property type="entry name" value="tyr_nico_aTase"/>
    <property type="match status" value="1"/>
</dbReference>
<dbReference type="UniPathway" id="UPA00139">
    <property type="reaction ID" value="UER00338"/>
</dbReference>
<dbReference type="InterPro" id="IPR004838">
    <property type="entry name" value="NHTrfase_class1_PyrdxlP-BS"/>
</dbReference>
<dbReference type="GO" id="GO:0006572">
    <property type="term" value="P:L-tyrosine catabolic process"/>
    <property type="evidence" value="ECO:0007669"/>
    <property type="project" value="UniProtKB-KW"/>
</dbReference>
<comment type="subunit">
    <text evidence="4">Homodimer.</text>
</comment>
<proteinExistence type="inferred from homology"/>
<dbReference type="InterPro" id="IPR015421">
    <property type="entry name" value="PyrdxlP-dep_Trfase_major"/>
</dbReference>
<dbReference type="NCBIfam" id="TIGR01264">
    <property type="entry name" value="tyr_amTase_E"/>
    <property type="match status" value="1"/>
</dbReference>
<evidence type="ECO:0000256" key="15">
    <source>
        <dbReference type="PIRSR" id="PIRSR000517-1"/>
    </source>
</evidence>
<evidence type="ECO:0000256" key="12">
    <source>
        <dbReference type="ARBA" id="ARBA00031696"/>
    </source>
</evidence>